<evidence type="ECO:0000313" key="3">
    <source>
        <dbReference type="Proteomes" id="UP001141259"/>
    </source>
</evidence>
<feature type="compositionally biased region" description="Basic and acidic residues" evidence="1">
    <location>
        <begin position="18"/>
        <end position="32"/>
    </location>
</feature>
<evidence type="ECO:0000256" key="1">
    <source>
        <dbReference type="SAM" id="MobiDB-lite"/>
    </source>
</evidence>
<gene>
    <name evidence="2" type="ORF">NZH93_21405</name>
</gene>
<evidence type="ECO:0000313" key="2">
    <source>
        <dbReference type="EMBL" id="MCS7479426.1"/>
    </source>
</evidence>
<dbReference type="EMBL" id="JANYMP010000010">
    <property type="protein sequence ID" value="MCS7479426.1"/>
    <property type="molecule type" value="Genomic_DNA"/>
</dbReference>
<protein>
    <submittedName>
        <fullName evidence="2">Uncharacterized protein</fullName>
    </submittedName>
</protein>
<accession>A0A9X2VMV2</accession>
<organism evidence="2 3">
    <name type="scientific">Umezawaea endophytica</name>
    <dbReference type="NCBI Taxonomy" id="1654476"/>
    <lineage>
        <taxon>Bacteria</taxon>
        <taxon>Bacillati</taxon>
        <taxon>Actinomycetota</taxon>
        <taxon>Actinomycetes</taxon>
        <taxon>Pseudonocardiales</taxon>
        <taxon>Pseudonocardiaceae</taxon>
        <taxon>Umezawaea</taxon>
    </lineage>
</organism>
<name>A0A9X2VMV2_9PSEU</name>
<feature type="compositionally biased region" description="Polar residues" evidence="1">
    <location>
        <begin position="1"/>
        <end position="10"/>
    </location>
</feature>
<reference evidence="2" key="1">
    <citation type="submission" date="2022-08" db="EMBL/GenBank/DDBJ databases">
        <authorList>
            <person name="Tistechok S."/>
            <person name="Samborskyy M."/>
            <person name="Roman I."/>
        </authorList>
    </citation>
    <scope>NUCLEOTIDE SEQUENCE</scope>
    <source>
        <strain evidence="2">DSM 103496</strain>
    </source>
</reference>
<dbReference type="AlphaFoldDB" id="A0A9X2VMV2"/>
<dbReference type="RefSeq" id="WP_259624930.1">
    <property type="nucleotide sequence ID" value="NZ_JANYMP010000010.1"/>
</dbReference>
<dbReference type="Proteomes" id="UP001141259">
    <property type="component" value="Unassembled WGS sequence"/>
</dbReference>
<sequence>MNTTTETLPSGTAGPGEEEGRHADRPAGDLRSRPPQGPLPREPGVRARTARPVVLARFTVTRRQAVRSARPVVLARFDVTMRQAGTTPSSEPASA</sequence>
<feature type="region of interest" description="Disordered" evidence="1">
    <location>
        <begin position="1"/>
        <end position="50"/>
    </location>
</feature>
<comment type="caution">
    <text evidence="2">The sequence shown here is derived from an EMBL/GenBank/DDBJ whole genome shotgun (WGS) entry which is preliminary data.</text>
</comment>
<proteinExistence type="predicted"/>
<keyword evidence="3" id="KW-1185">Reference proteome</keyword>